<feature type="domain" description="Sulfatase-modifying factor enzyme-like" evidence="2">
    <location>
        <begin position="1"/>
        <end position="165"/>
    </location>
</feature>
<comment type="caution">
    <text evidence="3">The sequence shown here is derived from an EMBL/GenBank/DDBJ whole genome shotgun (WGS) entry which is preliminary data.</text>
</comment>
<evidence type="ECO:0000256" key="1">
    <source>
        <dbReference type="ARBA" id="ARBA00005310"/>
    </source>
</evidence>
<dbReference type="SUPFAM" id="SSF56436">
    <property type="entry name" value="C-type lectin-like"/>
    <property type="match status" value="1"/>
</dbReference>
<name>A0A4C1ZP47_EUMVA</name>
<evidence type="ECO:0000313" key="3">
    <source>
        <dbReference type="EMBL" id="GBP90631.1"/>
    </source>
</evidence>
<dbReference type="InterPro" id="IPR016187">
    <property type="entry name" value="CTDL_fold"/>
</dbReference>
<dbReference type="STRING" id="151549.A0A4C1ZP47"/>
<dbReference type="GO" id="GO:0120147">
    <property type="term" value="F:formylglycine-generating oxidase activity"/>
    <property type="evidence" value="ECO:0007669"/>
    <property type="project" value="TreeGrafter"/>
</dbReference>
<organism evidence="3 4">
    <name type="scientific">Eumeta variegata</name>
    <name type="common">Bagworm moth</name>
    <name type="synonym">Eumeta japonica</name>
    <dbReference type="NCBI Taxonomy" id="151549"/>
    <lineage>
        <taxon>Eukaryota</taxon>
        <taxon>Metazoa</taxon>
        <taxon>Ecdysozoa</taxon>
        <taxon>Arthropoda</taxon>
        <taxon>Hexapoda</taxon>
        <taxon>Insecta</taxon>
        <taxon>Pterygota</taxon>
        <taxon>Neoptera</taxon>
        <taxon>Endopterygota</taxon>
        <taxon>Lepidoptera</taxon>
        <taxon>Glossata</taxon>
        <taxon>Ditrysia</taxon>
        <taxon>Tineoidea</taxon>
        <taxon>Psychidae</taxon>
        <taxon>Oiketicinae</taxon>
        <taxon>Eumeta</taxon>
    </lineage>
</organism>
<comment type="similarity">
    <text evidence="1">Belongs to the sulfatase-modifying factor family.</text>
</comment>
<accession>A0A4C1ZP47</accession>
<keyword evidence="4" id="KW-1185">Reference proteome</keyword>
<dbReference type="Proteomes" id="UP000299102">
    <property type="component" value="Unassembled WGS sequence"/>
</dbReference>
<dbReference type="AlphaFoldDB" id="A0A4C1ZP47"/>
<sequence length="170" mass="19991">MILVPAGEYQLGTDDIVLVSDREGPKRIIKLNSFYLDKYEVSNYDFNVFVVSTGYKTEAETFGNSFVFALFLNDTYKEKLKDYRVLEAPWWYQVQGSDWRHPHGLDSNISDILDHPVVHVSWRDAQAYCKWRNARLPTEAEWEAACRGGHYDIKYPWGDKLFPERKHMFV</sequence>
<dbReference type="InterPro" id="IPR042095">
    <property type="entry name" value="SUMF_sf"/>
</dbReference>
<dbReference type="GO" id="GO:0005783">
    <property type="term" value="C:endoplasmic reticulum"/>
    <property type="evidence" value="ECO:0007669"/>
    <property type="project" value="TreeGrafter"/>
</dbReference>
<gene>
    <name evidence="3" type="primary">SUMF1</name>
    <name evidence="3" type="ORF">EVAR_48859_1</name>
</gene>
<protein>
    <submittedName>
        <fullName evidence="3">Sulfatase-modifying factor 1</fullName>
    </submittedName>
</protein>
<dbReference type="OrthoDB" id="659at2759"/>
<evidence type="ECO:0000259" key="2">
    <source>
        <dbReference type="Pfam" id="PF03781"/>
    </source>
</evidence>
<reference evidence="3 4" key="1">
    <citation type="journal article" date="2019" name="Commun. Biol.">
        <title>The bagworm genome reveals a unique fibroin gene that provides high tensile strength.</title>
        <authorList>
            <person name="Kono N."/>
            <person name="Nakamura H."/>
            <person name="Ohtoshi R."/>
            <person name="Tomita M."/>
            <person name="Numata K."/>
            <person name="Arakawa K."/>
        </authorList>
    </citation>
    <scope>NUCLEOTIDE SEQUENCE [LARGE SCALE GENOMIC DNA]</scope>
</reference>
<dbReference type="Gene3D" id="3.90.1580.10">
    <property type="entry name" value="paralog of FGE (formylglycine-generating enzyme)"/>
    <property type="match status" value="1"/>
</dbReference>
<proteinExistence type="inferred from homology"/>
<dbReference type="InterPro" id="IPR005532">
    <property type="entry name" value="SUMF_dom"/>
</dbReference>
<dbReference type="InterPro" id="IPR051043">
    <property type="entry name" value="Sulfatase_Mod_Factor_Kinase"/>
</dbReference>
<evidence type="ECO:0000313" key="4">
    <source>
        <dbReference type="Proteomes" id="UP000299102"/>
    </source>
</evidence>
<dbReference type="PANTHER" id="PTHR23150:SF19">
    <property type="entry name" value="FORMYLGLYCINE-GENERATING ENZYME"/>
    <property type="match status" value="1"/>
</dbReference>
<dbReference type="PANTHER" id="PTHR23150">
    <property type="entry name" value="SULFATASE MODIFYING FACTOR 1, 2"/>
    <property type="match status" value="1"/>
</dbReference>
<dbReference type="Pfam" id="PF03781">
    <property type="entry name" value="FGE-sulfatase"/>
    <property type="match status" value="1"/>
</dbReference>
<dbReference type="EMBL" id="BGZK01002099">
    <property type="protein sequence ID" value="GBP90631.1"/>
    <property type="molecule type" value="Genomic_DNA"/>
</dbReference>